<gene>
    <name evidence="6 11" type="primary">era</name>
    <name evidence="11" type="ORF">NCTC12714_00465</name>
</gene>
<evidence type="ECO:0000259" key="10">
    <source>
        <dbReference type="PROSITE" id="PS51713"/>
    </source>
</evidence>
<evidence type="ECO:0000256" key="4">
    <source>
        <dbReference type="ARBA" id="ARBA00022884"/>
    </source>
</evidence>
<dbReference type="InterPro" id="IPR004044">
    <property type="entry name" value="KH_dom_type_2"/>
</dbReference>
<evidence type="ECO:0000256" key="3">
    <source>
        <dbReference type="ARBA" id="ARBA00022741"/>
    </source>
</evidence>
<dbReference type="Pfam" id="PF01926">
    <property type="entry name" value="MMR_HSR1"/>
    <property type="match status" value="1"/>
</dbReference>
<evidence type="ECO:0000256" key="1">
    <source>
        <dbReference type="ARBA" id="ARBA00007921"/>
    </source>
</evidence>
<dbReference type="GO" id="GO:0043024">
    <property type="term" value="F:ribosomal small subunit binding"/>
    <property type="evidence" value="ECO:0007669"/>
    <property type="project" value="TreeGrafter"/>
</dbReference>
<dbReference type="GO" id="GO:0070181">
    <property type="term" value="F:small ribosomal subunit rRNA binding"/>
    <property type="evidence" value="ECO:0007669"/>
    <property type="project" value="UniProtKB-UniRule"/>
</dbReference>
<dbReference type="InterPro" id="IPR005225">
    <property type="entry name" value="Small_GTP-bd"/>
</dbReference>
<proteinExistence type="inferred from homology"/>
<feature type="domain" description="Era-type G" evidence="10">
    <location>
        <begin position="30"/>
        <end position="209"/>
    </location>
</feature>
<dbReference type="NCBIfam" id="TIGR00436">
    <property type="entry name" value="era"/>
    <property type="match status" value="1"/>
</dbReference>
<dbReference type="SUPFAM" id="SSF54814">
    <property type="entry name" value="Prokaryotic type KH domain (KH-domain type II)"/>
    <property type="match status" value="1"/>
</dbReference>
<feature type="region of interest" description="G2" evidence="7">
    <location>
        <begin position="64"/>
        <end position="68"/>
    </location>
</feature>
<dbReference type="PROSITE" id="PS50823">
    <property type="entry name" value="KH_TYPE_2"/>
    <property type="match status" value="1"/>
</dbReference>
<keyword evidence="6" id="KW-0472">Membrane</keyword>
<dbReference type="InterPro" id="IPR006073">
    <property type="entry name" value="GTP-bd"/>
</dbReference>
<dbReference type="Gene3D" id="3.30.300.20">
    <property type="match status" value="1"/>
</dbReference>
<keyword evidence="6" id="KW-1003">Cell membrane</keyword>
<dbReference type="GO" id="GO:0003924">
    <property type="term" value="F:GTPase activity"/>
    <property type="evidence" value="ECO:0007669"/>
    <property type="project" value="UniProtKB-UniRule"/>
</dbReference>
<dbReference type="CDD" id="cd04163">
    <property type="entry name" value="Era"/>
    <property type="match status" value="1"/>
</dbReference>
<dbReference type="InterPro" id="IPR027417">
    <property type="entry name" value="P-loop_NTPase"/>
</dbReference>
<dbReference type="Gene3D" id="3.40.50.300">
    <property type="entry name" value="P-loop containing nucleotide triphosphate hydrolases"/>
    <property type="match status" value="1"/>
</dbReference>
<dbReference type="NCBIfam" id="NF000908">
    <property type="entry name" value="PRK00089.1"/>
    <property type="match status" value="1"/>
</dbReference>
<dbReference type="CDD" id="cd22534">
    <property type="entry name" value="KH-II_Era"/>
    <property type="match status" value="1"/>
</dbReference>
<evidence type="ECO:0000256" key="8">
    <source>
        <dbReference type="RuleBase" id="RU003761"/>
    </source>
</evidence>
<dbReference type="GO" id="GO:0005886">
    <property type="term" value="C:plasma membrane"/>
    <property type="evidence" value="ECO:0007669"/>
    <property type="project" value="UniProtKB-SubCell"/>
</dbReference>
<comment type="subcellular location">
    <subcellularLocation>
        <location evidence="6">Cytoplasm</location>
    </subcellularLocation>
    <subcellularLocation>
        <location evidence="6">Cell membrane</location>
        <topology evidence="6">Peripheral membrane protein</topology>
    </subcellularLocation>
</comment>
<comment type="subunit">
    <text evidence="6">Monomer.</text>
</comment>
<dbReference type="InterPro" id="IPR015946">
    <property type="entry name" value="KH_dom-like_a/b"/>
</dbReference>
<feature type="region of interest" description="G3" evidence="7">
    <location>
        <begin position="89"/>
        <end position="92"/>
    </location>
</feature>
<keyword evidence="6" id="KW-0963">Cytoplasm</keyword>
<dbReference type="GO" id="GO:0005829">
    <property type="term" value="C:cytosol"/>
    <property type="evidence" value="ECO:0007669"/>
    <property type="project" value="TreeGrafter"/>
</dbReference>
<dbReference type="InterPro" id="IPR005662">
    <property type="entry name" value="GTPase_Era-like"/>
</dbReference>
<organism evidence="11 12">
    <name type="scientific">Helicobacter muridarum</name>
    <dbReference type="NCBI Taxonomy" id="216"/>
    <lineage>
        <taxon>Bacteria</taxon>
        <taxon>Pseudomonadati</taxon>
        <taxon>Campylobacterota</taxon>
        <taxon>Epsilonproteobacteria</taxon>
        <taxon>Campylobacterales</taxon>
        <taxon>Helicobacteraceae</taxon>
        <taxon>Helicobacter</taxon>
    </lineage>
</organism>
<evidence type="ECO:0000256" key="5">
    <source>
        <dbReference type="ARBA" id="ARBA00023134"/>
    </source>
</evidence>
<dbReference type="Pfam" id="PF07650">
    <property type="entry name" value="KH_2"/>
    <property type="match status" value="1"/>
</dbReference>
<dbReference type="SUPFAM" id="SSF52540">
    <property type="entry name" value="P-loop containing nucleoside triphosphate hydrolases"/>
    <property type="match status" value="1"/>
</dbReference>
<dbReference type="PANTHER" id="PTHR42698:SF1">
    <property type="entry name" value="GTPASE ERA, MITOCHONDRIAL"/>
    <property type="match status" value="1"/>
</dbReference>
<evidence type="ECO:0000313" key="11">
    <source>
        <dbReference type="EMBL" id="STQ85679.1"/>
    </source>
</evidence>
<feature type="region of interest" description="G1" evidence="7">
    <location>
        <begin position="38"/>
        <end position="45"/>
    </location>
</feature>
<dbReference type="Proteomes" id="UP000255139">
    <property type="component" value="Unassembled WGS sequence"/>
</dbReference>
<dbReference type="GO" id="GO:0005525">
    <property type="term" value="F:GTP binding"/>
    <property type="evidence" value="ECO:0007669"/>
    <property type="project" value="UniProtKB-UniRule"/>
</dbReference>
<accession>A0A377PT63</accession>
<dbReference type="AlphaFoldDB" id="A0A377PT63"/>
<name>A0A377PT63_9HELI</name>
<keyword evidence="6" id="KW-0690">Ribosome biogenesis</keyword>
<dbReference type="NCBIfam" id="TIGR00231">
    <property type="entry name" value="small_GTP"/>
    <property type="match status" value="1"/>
</dbReference>
<dbReference type="EMBL" id="UGJE01000002">
    <property type="protein sequence ID" value="STQ85679.1"/>
    <property type="molecule type" value="Genomic_DNA"/>
</dbReference>
<evidence type="ECO:0000259" key="9">
    <source>
        <dbReference type="PROSITE" id="PS50823"/>
    </source>
</evidence>
<keyword evidence="5 6" id="KW-0342">GTP-binding</keyword>
<feature type="domain" description="KH type-2" evidence="9">
    <location>
        <begin position="232"/>
        <end position="316"/>
    </location>
</feature>
<comment type="similarity">
    <text evidence="1 6 7 8">Belongs to the TRAFAC class TrmE-Era-EngA-EngB-Septin-like GTPase superfamily. Era GTPase family.</text>
</comment>
<keyword evidence="3 6" id="KW-0547">Nucleotide-binding</keyword>
<dbReference type="GO" id="GO:0000028">
    <property type="term" value="P:ribosomal small subunit assembly"/>
    <property type="evidence" value="ECO:0007669"/>
    <property type="project" value="TreeGrafter"/>
</dbReference>
<feature type="binding site" evidence="6">
    <location>
        <begin position="156"/>
        <end position="159"/>
    </location>
    <ligand>
        <name>GTP</name>
        <dbReference type="ChEBI" id="CHEBI:37565"/>
    </ligand>
</feature>
<feature type="binding site" evidence="6">
    <location>
        <begin position="89"/>
        <end position="93"/>
    </location>
    <ligand>
        <name>GTP</name>
        <dbReference type="ChEBI" id="CHEBI:37565"/>
    </ligand>
</feature>
<sequence length="334" mass="38027">MLLHKRKISYYNKYNRVLRKIMNGLELRQTSGFVSVIGKPNAGKSTLLNTLSHSTLALVSRKANATRKRMNFIVPFCEEGLDSQIVFTDTPGISRIDVINDLNTESKLNMYMMNEAFGAIGDCDICLFVVAANANDIGFYKQFLERCKKPHVIVLNKIDRLSQNSLLACLKSYQDFQKHYLALIPLSAQSLQDRQRFNLLSTIARYLPNSPHLYDNSIASTTLMRDIFKEAIRESIFERMSDEIPYQSDVRILKVIEKIDIIHIIAEIITNRDSQKSMLIGKKGKTIKSLGTLARLKCECIAEKKVFLSLQVKTVRGWSNDSNMLVKMGYKDIG</sequence>
<dbReference type="InterPro" id="IPR009019">
    <property type="entry name" value="KH_sf_prok-type"/>
</dbReference>
<keyword evidence="6" id="KW-0699">rRNA-binding</keyword>
<evidence type="ECO:0000256" key="6">
    <source>
        <dbReference type="HAMAP-Rule" id="MF_00367"/>
    </source>
</evidence>
<reference evidence="11 12" key="1">
    <citation type="submission" date="2018-06" db="EMBL/GenBank/DDBJ databases">
        <authorList>
            <consortium name="Pathogen Informatics"/>
            <person name="Doyle S."/>
        </authorList>
    </citation>
    <scope>NUCLEOTIDE SEQUENCE [LARGE SCALE GENOMIC DNA]</scope>
    <source>
        <strain evidence="11 12">NCTC12714</strain>
    </source>
</reference>
<dbReference type="PANTHER" id="PTHR42698">
    <property type="entry name" value="GTPASE ERA"/>
    <property type="match status" value="1"/>
</dbReference>
<dbReference type="InterPro" id="IPR030388">
    <property type="entry name" value="G_ERA_dom"/>
</dbReference>
<evidence type="ECO:0000256" key="2">
    <source>
        <dbReference type="ARBA" id="ARBA00020484"/>
    </source>
</evidence>
<keyword evidence="4 6" id="KW-0694">RNA-binding</keyword>
<evidence type="ECO:0000256" key="7">
    <source>
        <dbReference type="PROSITE-ProRule" id="PRU01050"/>
    </source>
</evidence>
<dbReference type="PROSITE" id="PS51713">
    <property type="entry name" value="G_ERA"/>
    <property type="match status" value="1"/>
</dbReference>
<comment type="function">
    <text evidence="6">An essential GTPase that binds both GDP and GTP, with rapid nucleotide exchange. Plays a role in 16S rRNA processing and 30S ribosomal subunit biogenesis and possibly also in cell cycle regulation and energy metabolism.</text>
</comment>
<feature type="region of interest" description="G5" evidence="7">
    <location>
        <begin position="186"/>
        <end position="188"/>
    </location>
</feature>
<evidence type="ECO:0000313" key="12">
    <source>
        <dbReference type="Proteomes" id="UP000255139"/>
    </source>
</evidence>
<keyword evidence="12" id="KW-1185">Reference proteome</keyword>
<feature type="region of interest" description="G4" evidence="7">
    <location>
        <begin position="156"/>
        <end position="159"/>
    </location>
</feature>
<protein>
    <recommendedName>
        <fullName evidence="2 6">GTPase Era</fullName>
    </recommendedName>
</protein>
<feature type="binding site" evidence="6">
    <location>
        <begin position="38"/>
        <end position="45"/>
    </location>
    <ligand>
        <name>GTP</name>
        <dbReference type="ChEBI" id="CHEBI:37565"/>
    </ligand>
</feature>
<dbReference type="HAMAP" id="MF_00367">
    <property type="entry name" value="GTPase_Era"/>
    <property type="match status" value="1"/>
</dbReference>